<reference evidence="1" key="1">
    <citation type="journal article" date="2014" name="Nat. Commun.">
        <title>The tobacco genome sequence and its comparison with those of tomato and potato.</title>
        <authorList>
            <person name="Sierro N."/>
            <person name="Battey J.N."/>
            <person name="Ouadi S."/>
            <person name="Bakaher N."/>
            <person name="Bovet L."/>
            <person name="Willig A."/>
            <person name="Goepfert S."/>
            <person name="Peitsch M.C."/>
            <person name="Ivanov N.V."/>
        </authorList>
    </citation>
    <scope>NUCLEOTIDE SEQUENCE [LARGE SCALE GENOMIC DNA]</scope>
</reference>
<name>A0AC58SU53_TOBAC</name>
<keyword evidence="1" id="KW-1185">Reference proteome</keyword>
<evidence type="ECO:0000313" key="2">
    <source>
        <dbReference type="RefSeq" id="XP_075088484.1"/>
    </source>
</evidence>
<proteinExistence type="predicted"/>
<reference evidence="2" key="2">
    <citation type="submission" date="2025-08" db="UniProtKB">
        <authorList>
            <consortium name="RefSeq"/>
        </authorList>
    </citation>
    <scope>IDENTIFICATION</scope>
    <source>
        <tissue evidence="2">Leaf</tissue>
    </source>
</reference>
<protein>
    <submittedName>
        <fullName evidence="2">Uncharacterized protein LOC142170468</fullName>
    </submittedName>
</protein>
<dbReference type="RefSeq" id="XP_075088484.1">
    <property type="nucleotide sequence ID" value="XM_075232383.1"/>
</dbReference>
<dbReference type="Proteomes" id="UP000790787">
    <property type="component" value="Chromosome 16"/>
</dbReference>
<organism evidence="1 2">
    <name type="scientific">Nicotiana tabacum</name>
    <name type="common">Common tobacco</name>
    <dbReference type="NCBI Taxonomy" id="4097"/>
    <lineage>
        <taxon>Eukaryota</taxon>
        <taxon>Viridiplantae</taxon>
        <taxon>Streptophyta</taxon>
        <taxon>Embryophyta</taxon>
        <taxon>Tracheophyta</taxon>
        <taxon>Spermatophyta</taxon>
        <taxon>Magnoliopsida</taxon>
        <taxon>eudicotyledons</taxon>
        <taxon>Gunneridae</taxon>
        <taxon>Pentapetalae</taxon>
        <taxon>asterids</taxon>
        <taxon>lamiids</taxon>
        <taxon>Solanales</taxon>
        <taxon>Solanaceae</taxon>
        <taxon>Nicotianoideae</taxon>
        <taxon>Nicotianeae</taxon>
        <taxon>Nicotiana</taxon>
    </lineage>
</organism>
<evidence type="ECO:0000313" key="1">
    <source>
        <dbReference type="Proteomes" id="UP000790787"/>
    </source>
</evidence>
<gene>
    <name evidence="2" type="primary">LOC142170468</name>
</gene>
<accession>A0AC58SU53</accession>
<sequence length="283" mass="31695">MDVIVEEDDDTLTIEDPLAACLVNLDEVNREELAEWVLALEGKGFWERTLEFEPLHLENRETPPSKPSIEEPPKLELTPLPAHLRVALEELKKMLVTTPIIVAPDWVQPFEIMCDASDYALGAVLGQQKDKIMHPIYYASRTLSGAQLNYTMTEKGDYGCGVRIRQACHALAYGGHFGGVSMAAKVLEAGFYWPTVFKGAHQWVKGCDEYYVSKWVEVAAFPTNDARLVVGFLKKNIFTCLGTSRSIISDGGTHFCNRAFEKLLAKYDMRHKVATPYHPQTSG</sequence>